<evidence type="ECO:0000256" key="1">
    <source>
        <dbReference type="SAM" id="MobiDB-lite"/>
    </source>
</evidence>
<feature type="domain" description="HAM1-like C-terminal" evidence="2">
    <location>
        <begin position="597"/>
        <end position="676"/>
    </location>
</feature>
<dbReference type="Pfam" id="PF14613">
    <property type="entry name" value="HAM1_C"/>
    <property type="match status" value="1"/>
</dbReference>
<feature type="domain" description="HAM1-like N-terminal" evidence="3">
    <location>
        <begin position="7"/>
        <end position="201"/>
    </location>
</feature>
<gene>
    <name evidence="4" type="ORF">Agabi119p4_10262</name>
</gene>
<accession>A0A8H7EW46</accession>
<dbReference type="Proteomes" id="UP000629468">
    <property type="component" value="Unassembled WGS sequence"/>
</dbReference>
<dbReference type="PANTHER" id="PTHR31138">
    <property type="entry name" value="CHROMOSOME 19, WHOLE GENOME SHOTGUN SEQUENCE"/>
    <property type="match status" value="1"/>
</dbReference>
<organism evidence="4 5">
    <name type="scientific">Agaricus bisporus var. burnettii</name>
    <dbReference type="NCBI Taxonomy" id="192524"/>
    <lineage>
        <taxon>Eukaryota</taxon>
        <taxon>Fungi</taxon>
        <taxon>Dikarya</taxon>
        <taxon>Basidiomycota</taxon>
        <taxon>Agaricomycotina</taxon>
        <taxon>Agaricomycetes</taxon>
        <taxon>Agaricomycetidae</taxon>
        <taxon>Agaricales</taxon>
        <taxon>Agaricineae</taxon>
        <taxon>Agaricaceae</taxon>
        <taxon>Agaricus</taxon>
    </lineage>
</organism>
<feature type="region of interest" description="Disordered" evidence="1">
    <location>
        <begin position="792"/>
        <end position="814"/>
    </location>
</feature>
<evidence type="ECO:0000313" key="5">
    <source>
        <dbReference type="Proteomes" id="UP000629468"/>
    </source>
</evidence>
<feature type="domain" description="HAM1-like N-terminal" evidence="3">
    <location>
        <begin position="240"/>
        <end position="565"/>
    </location>
</feature>
<evidence type="ECO:0000259" key="2">
    <source>
        <dbReference type="Pfam" id="PF14613"/>
    </source>
</evidence>
<name>A0A8H7EW46_AGABI</name>
<proteinExistence type="predicted"/>
<dbReference type="Pfam" id="PF19343">
    <property type="entry name" value="HAM1_N"/>
    <property type="match status" value="2"/>
</dbReference>
<sequence>MDKSSSIIAALDAGKLPSTQQFEQFLDWLSDVGITNIEPIAMAQLSSQGRILANDLRRILDAYKQFLNSKNGDNILQEAIWHLEQGDLVATSEAREDQEQALKDIQALQRSLRTVVKVAYQNVTTEGAHLFSDFASVMRVMLADAAELVETQAGKAKETLRHVEQDVKVGKRDSWGRDRESLEARREDFKLQWEHGVDTVKDTGSMVIGASKAVAGAVEDTTERTTSRVQNAFYSVCDRAQSDPNYRDALDFIFDLIQKRLDQGLKAVSDPNFTLGTFIGDPTPEQHVPNAIECLKTFIERLTDTPLDPLTRKLRGVIVAVVKDEQLKNCVHDFLEEIRRGFTEKGYARSDVASEKLKELRERWQTLLEKDEHMKNNIEQLKDGFSKAFEDMKQDKDLQRIRSAHLRFNNDLAEGLVEASKEAETGLQAAMEQVTWFWQDLFRFYLPRVLNKMKGIPIPRIEYKDSDIEFVLENLDVSSFHVLPSHVYIRNITDVDINASADPYEVPRTAVGALTHIRLQAVRLELNDVSFWYKDKTRGSIGPNEFTGLMGFNLPDKGLDLDLKMRLIPAAVKGPYSRENMKHFHIIEKVSVTLAEDIGLEVKESNHSILVRLFRPIMTLRLREALERTLTEQVRAVVDWTDGIAFDIGKRKQVFQDTGLGGGGSLMAAIWSEAGRIRREGQERGELGIHATGTGIVVEQQLYTRHGDEAGKTEFAVGAEPQILSGDKRGPLGTGSKPLRERAEQIGEEVGISPGVVEEGVEVRDYIAGAKQEAKGMLKEGEKRFMSFKRSVEQKTAQEKQRGGWQSSAFDFDL</sequence>
<evidence type="ECO:0000313" key="4">
    <source>
        <dbReference type="EMBL" id="KAF7760853.1"/>
    </source>
</evidence>
<reference evidence="4 5" key="1">
    <citation type="journal article" name="Sci. Rep.">
        <title>Telomere-to-telomere assembled and centromere annotated genomes of the two main subspecies of the button mushroom Agaricus bisporus reveal especially polymorphic chromosome ends.</title>
        <authorList>
            <person name="Sonnenberg A.S.M."/>
            <person name="Sedaghat-Telgerd N."/>
            <person name="Lavrijssen B."/>
            <person name="Ohm R.A."/>
            <person name="Hendrickx P.M."/>
            <person name="Scholtmeijer K."/>
            <person name="Baars J.J.P."/>
            <person name="van Peer A."/>
        </authorList>
    </citation>
    <scope>NUCLEOTIDE SEQUENCE [LARGE SCALE GENOMIC DNA]</scope>
    <source>
        <strain evidence="4 5">H119_p4</strain>
    </source>
</reference>
<dbReference type="InterPro" id="IPR045967">
    <property type="entry name" value="HAM1-like_N"/>
</dbReference>
<feature type="compositionally biased region" description="Polar residues" evidence="1">
    <location>
        <begin position="804"/>
        <end position="814"/>
    </location>
</feature>
<comment type="caution">
    <text evidence="4">The sequence shown here is derived from an EMBL/GenBank/DDBJ whole genome shotgun (WGS) entry which is preliminary data.</text>
</comment>
<protein>
    <submittedName>
        <fullName evidence="4">Uncharacterized protein</fullName>
    </submittedName>
</protein>
<evidence type="ECO:0000259" key="3">
    <source>
        <dbReference type="Pfam" id="PF19343"/>
    </source>
</evidence>
<dbReference type="PANTHER" id="PTHR31138:SF1">
    <property type="entry name" value="PDZ DOMAIN-CONTAINING PROTEIN"/>
    <property type="match status" value="1"/>
</dbReference>
<dbReference type="EMBL" id="JABXXO010000014">
    <property type="protein sequence ID" value="KAF7760853.1"/>
    <property type="molecule type" value="Genomic_DNA"/>
</dbReference>
<feature type="compositionally biased region" description="Basic and acidic residues" evidence="1">
    <location>
        <begin position="792"/>
        <end position="802"/>
    </location>
</feature>
<dbReference type="InterPro" id="IPR027842">
    <property type="entry name" value="HAM1-like_C"/>
</dbReference>
<dbReference type="AlphaFoldDB" id="A0A8H7EW46"/>